<dbReference type="AlphaFoldDB" id="A0A1G6RFB0"/>
<organism evidence="1 2">
    <name type="scientific">Rhodococcus tukisamuensis</name>
    <dbReference type="NCBI Taxonomy" id="168276"/>
    <lineage>
        <taxon>Bacteria</taxon>
        <taxon>Bacillati</taxon>
        <taxon>Actinomycetota</taxon>
        <taxon>Actinomycetes</taxon>
        <taxon>Mycobacteriales</taxon>
        <taxon>Nocardiaceae</taxon>
        <taxon>Rhodococcus</taxon>
    </lineage>
</organism>
<evidence type="ECO:0000313" key="2">
    <source>
        <dbReference type="Proteomes" id="UP000199417"/>
    </source>
</evidence>
<protein>
    <submittedName>
        <fullName evidence="1">Uncharacterized protein</fullName>
    </submittedName>
</protein>
<gene>
    <name evidence="1" type="ORF">SAMN05444580_102430</name>
</gene>
<evidence type="ECO:0000313" key="1">
    <source>
        <dbReference type="EMBL" id="SDD02576.1"/>
    </source>
</evidence>
<dbReference type="Proteomes" id="UP000199417">
    <property type="component" value="Unassembled WGS sequence"/>
</dbReference>
<proteinExistence type="predicted"/>
<name>A0A1G6RFB0_9NOCA</name>
<reference evidence="1 2" key="1">
    <citation type="submission" date="2016-10" db="EMBL/GenBank/DDBJ databases">
        <authorList>
            <person name="de Groot N.N."/>
        </authorList>
    </citation>
    <scope>NUCLEOTIDE SEQUENCE [LARGE SCALE GENOMIC DNA]</scope>
    <source>
        <strain evidence="1 2">JCM 11308</strain>
    </source>
</reference>
<dbReference type="RefSeq" id="WP_072847014.1">
    <property type="nucleotide sequence ID" value="NZ_FNAB01000002.1"/>
</dbReference>
<dbReference type="STRING" id="168276.SAMN05444580_102430"/>
<keyword evidence="2" id="KW-1185">Reference proteome</keyword>
<sequence length="71" mass="8073">MTDDEARVIVVRAWRDIDRSIIRVIAAAGVTTIARQWAFSDVAEACKQIEEVIRELDDGPPHEAPRRTTER</sequence>
<dbReference type="EMBL" id="FNAB01000002">
    <property type="protein sequence ID" value="SDD02576.1"/>
    <property type="molecule type" value="Genomic_DNA"/>
</dbReference>
<accession>A0A1G6RFB0</accession>